<dbReference type="STRING" id="326442.PSHAa2533"/>
<dbReference type="Proteomes" id="UP000006843">
    <property type="component" value="Chromosome I"/>
</dbReference>
<dbReference type="HOGENOM" id="CLU_3295180_0_0_6"/>
<dbReference type="AlphaFoldDB" id="Q3IG25"/>
<evidence type="ECO:0000313" key="1">
    <source>
        <dbReference type="EMBL" id="CAI87581.1"/>
    </source>
</evidence>
<keyword evidence="2" id="KW-1185">Reference proteome</keyword>
<protein>
    <submittedName>
        <fullName evidence="1">Orphan protein</fullName>
    </submittedName>
</protein>
<reference evidence="1 2" key="1">
    <citation type="journal article" date="2005" name="Genome Res.">
        <title>Coping with cold: the genome of the versatile marine Antarctica bacterium Pseudoalteromonas haloplanktis TAC125.</title>
        <authorList>
            <person name="Medigue C."/>
            <person name="Krin E."/>
            <person name="Pascal G."/>
            <person name="Barbe V."/>
            <person name="Bernsel A."/>
            <person name="Bertin P."/>
            <person name="Cheung F."/>
            <person name="Cruveiller S."/>
            <person name="Damico S."/>
            <person name="Duilio A."/>
            <person name="Fang G."/>
            <person name="Feller G."/>
            <person name="Mangenot S."/>
            <person name="Marino G."/>
            <person name="Nilsson J."/>
            <person name="Parilli E."/>
            <person name="Rocha E."/>
            <person name="Rouy Z."/>
            <person name="Sekowska A."/>
            <person name="Tutino M.L."/>
            <person name="Vallenet D."/>
            <person name="von Heijne G."/>
            <person name="Danchin A."/>
        </authorList>
    </citation>
    <scope>NUCLEOTIDE SEQUENCE [LARGE SCALE GENOMIC DNA]</scope>
    <source>
        <strain evidence="2">TAC 125</strain>
    </source>
</reference>
<dbReference type="EMBL" id="CR954246">
    <property type="protein sequence ID" value="CAI87581.1"/>
    <property type="molecule type" value="Genomic_DNA"/>
</dbReference>
<accession>Q3IG25</accession>
<gene>
    <name evidence="1" type="ordered locus">PSHAa2533</name>
</gene>
<evidence type="ECO:0000313" key="2">
    <source>
        <dbReference type="Proteomes" id="UP000006843"/>
    </source>
</evidence>
<sequence>MRRSQVARLYEGIERNVAGAGVYQHFYCITTGGLFFPQIF</sequence>
<dbReference type="KEGG" id="pha:PSHAa2533"/>
<organism evidence="1 2">
    <name type="scientific">Pseudoalteromonas translucida (strain TAC 125)</name>
    <dbReference type="NCBI Taxonomy" id="326442"/>
    <lineage>
        <taxon>Bacteria</taxon>
        <taxon>Pseudomonadati</taxon>
        <taxon>Pseudomonadota</taxon>
        <taxon>Gammaproteobacteria</taxon>
        <taxon>Alteromonadales</taxon>
        <taxon>Pseudoalteromonadaceae</taxon>
        <taxon>Pseudoalteromonas</taxon>
    </lineage>
</organism>
<name>Q3IG25_PSET1</name>
<proteinExistence type="predicted"/>